<evidence type="ECO:0000256" key="2">
    <source>
        <dbReference type="ARBA" id="ARBA00007663"/>
    </source>
</evidence>
<accession>A0A2M7B607</accession>
<organism evidence="14 15">
    <name type="scientific">Candidatus Wolfebacteria bacterium CG03_land_8_20_14_0_80_40_12</name>
    <dbReference type="NCBI Taxonomy" id="1975069"/>
    <lineage>
        <taxon>Bacteria</taxon>
        <taxon>Candidatus Wolfeibacteriota</taxon>
    </lineage>
</organism>
<reference evidence="15" key="1">
    <citation type="submission" date="2017-09" db="EMBL/GenBank/DDBJ databases">
        <title>Depth-based differentiation of microbial function through sediment-hosted aquifers and enrichment of novel symbionts in the deep terrestrial subsurface.</title>
        <authorList>
            <person name="Probst A.J."/>
            <person name="Ladd B."/>
            <person name="Jarett J.K."/>
            <person name="Geller-Mcgrath D.E."/>
            <person name="Sieber C.M.K."/>
            <person name="Emerson J.B."/>
            <person name="Anantharaman K."/>
            <person name="Thomas B.C."/>
            <person name="Malmstrom R."/>
            <person name="Stieglmeier M."/>
            <person name="Klingl A."/>
            <person name="Woyke T."/>
            <person name="Ryan C.M."/>
            <person name="Banfield J.F."/>
        </authorList>
    </citation>
    <scope>NUCLEOTIDE SEQUENCE [LARGE SCALE GENOMIC DNA]</scope>
</reference>
<dbReference type="AlphaFoldDB" id="A0A2M7B607"/>
<evidence type="ECO:0000256" key="7">
    <source>
        <dbReference type="ARBA" id="ARBA00022695"/>
    </source>
</evidence>
<dbReference type="InterPro" id="IPR014048">
    <property type="entry name" value="MethylDNA_cys_MeTrfase_DNA-bd"/>
</dbReference>
<evidence type="ECO:0000256" key="9">
    <source>
        <dbReference type="ARBA" id="ARBA00022763"/>
    </source>
</evidence>
<keyword evidence="8" id="KW-0547">Nucleotide-binding</keyword>
<evidence type="ECO:0000259" key="13">
    <source>
        <dbReference type="PROSITE" id="PS51163"/>
    </source>
</evidence>
<sequence>MRIKKSKVCEVVKKIPKGSFLSYKETAKMAGNPRAYRFVANLMAKNKDKSAPCHRVIKNNYEVGGYKGSFKNTWRKVALLLKEGAVGVMPTDTIYGICGSALNKKTVEKIYKLRKRKPEKQMIILISSLSDLKNFKIKLKLWQKKILSKIWPGPAGPVCRRAGKVSVVLPLKAGLRQKSVKTLAFRIPKDKELIEILKISGPLAAPSANWEGCSPAKTISEARKYFKDKVFYYNKGKITGRPSTLIDLTQKPIKILRQGRNYNKIRKILYQC</sequence>
<dbReference type="InterPro" id="IPR036217">
    <property type="entry name" value="MethylDNA_cys_MeTrfase_DNAb"/>
</dbReference>
<dbReference type="PANTHER" id="PTHR17490:SF16">
    <property type="entry name" value="THREONYLCARBAMOYL-AMP SYNTHASE"/>
    <property type="match status" value="1"/>
</dbReference>
<dbReference type="PROSITE" id="PS51163">
    <property type="entry name" value="YRDC"/>
    <property type="match status" value="1"/>
</dbReference>
<dbReference type="InterPro" id="IPR006070">
    <property type="entry name" value="Sua5-like_dom"/>
</dbReference>
<dbReference type="GO" id="GO:0006450">
    <property type="term" value="P:regulation of translational fidelity"/>
    <property type="evidence" value="ECO:0007669"/>
    <property type="project" value="TreeGrafter"/>
</dbReference>
<comment type="similarity">
    <text evidence="2">Belongs to the SUA5 family.</text>
</comment>
<dbReference type="InterPro" id="IPR017945">
    <property type="entry name" value="DHBP_synth_RibB-like_a/b_dom"/>
</dbReference>
<keyword evidence="5" id="KW-0808">Transferase</keyword>
<keyword evidence="7" id="KW-0548">Nucleotidyltransferase</keyword>
<dbReference type="Proteomes" id="UP000228949">
    <property type="component" value="Unassembled WGS sequence"/>
</dbReference>
<evidence type="ECO:0000256" key="11">
    <source>
        <dbReference type="ARBA" id="ARBA00029774"/>
    </source>
</evidence>
<comment type="catalytic activity">
    <reaction evidence="12">
        <text>L-threonine + hydrogencarbonate + ATP = L-threonylcarbamoyladenylate + diphosphate + H2O</text>
        <dbReference type="Rhea" id="RHEA:36407"/>
        <dbReference type="ChEBI" id="CHEBI:15377"/>
        <dbReference type="ChEBI" id="CHEBI:17544"/>
        <dbReference type="ChEBI" id="CHEBI:30616"/>
        <dbReference type="ChEBI" id="CHEBI:33019"/>
        <dbReference type="ChEBI" id="CHEBI:57926"/>
        <dbReference type="ChEBI" id="CHEBI:73682"/>
        <dbReference type="EC" id="2.7.7.87"/>
    </reaction>
</comment>
<dbReference type="NCBIfam" id="TIGR00057">
    <property type="entry name" value="L-threonylcarbamoyladenylate synthase"/>
    <property type="match status" value="1"/>
</dbReference>
<dbReference type="Gene3D" id="3.90.870.10">
    <property type="entry name" value="DHBP synthase"/>
    <property type="match status" value="1"/>
</dbReference>
<dbReference type="SUPFAM" id="SSF46767">
    <property type="entry name" value="Methylated DNA-protein cysteine methyltransferase, C-terminal domain"/>
    <property type="match status" value="1"/>
</dbReference>
<gene>
    <name evidence="14" type="ORF">COS61_00950</name>
</gene>
<evidence type="ECO:0000256" key="5">
    <source>
        <dbReference type="ARBA" id="ARBA00022679"/>
    </source>
</evidence>
<keyword evidence="9" id="KW-0227">DNA damage</keyword>
<dbReference type="GO" id="GO:0000049">
    <property type="term" value="F:tRNA binding"/>
    <property type="evidence" value="ECO:0007669"/>
    <property type="project" value="TreeGrafter"/>
</dbReference>
<proteinExistence type="inferred from homology"/>
<dbReference type="NCBIfam" id="TIGR00589">
    <property type="entry name" value="ogt"/>
    <property type="match status" value="1"/>
</dbReference>
<comment type="subcellular location">
    <subcellularLocation>
        <location evidence="1">Cytoplasm</location>
    </subcellularLocation>
</comment>
<dbReference type="CDD" id="cd06445">
    <property type="entry name" value="ATase"/>
    <property type="match status" value="1"/>
</dbReference>
<evidence type="ECO:0000256" key="6">
    <source>
        <dbReference type="ARBA" id="ARBA00022694"/>
    </source>
</evidence>
<dbReference type="Pfam" id="PF01300">
    <property type="entry name" value="Sua5_yciO_yrdC"/>
    <property type="match status" value="1"/>
</dbReference>
<name>A0A2M7B607_9BACT</name>
<protein>
    <recommendedName>
        <fullName evidence="11">L-threonylcarbamoyladenylate synthase</fullName>
        <ecNumber evidence="3">2.7.7.87</ecNumber>
    </recommendedName>
    <alternativeName>
        <fullName evidence="11">L-threonylcarbamoyladenylate synthase</fullName>
    </alternativeName>
</protein>
<evidence type="ECO:0000256" key="4">
    <source>
        <dbReference type="ARBA" id="ARBA00022490"/>
    </source>
</evidence>
<evidence type="ECO:0000256" key="12">
    <source>
        <dbReference type="ARBA" id="ARBA00048366"/>
    </source>
</evidence>
<evidence type="ECO:0000256" key="1">
    <source>
        <dbReference type="ARBA" id="ARBA00004496"/>
    </source>
</evidence>
<evidence type="ECO:0000256" key="3">
    <source>
        <dbReference type="ARBA" id="ARBA00012584"/>
    </source>
</evidence>
<dbReference type="GO" id="GO:0003725">
    <property type="term" value="F:double-stranded RNA binding"/>
    <property type="evidence" value="ECO:0007669"/>
    <property type="project" value="InterPro"/>
</dbReference>
<comment type="caution">
    <text evidence="14">The sequence shown here is derived from an EMBL/GenBank/DDBJ whole genome shotgun (WGS) entry which is preliminary data.</text>
</comment>
<dbReference type="GO" id="GO:0008033">
    <property type="term" value="P:tRNA processing"/>
    <property type="evidence" value="ECO:0007669"/>
    <property type="project" value="UniProtKB-KW"/>
</dbReference>
<keyword evidence="4" id="KW-0963">Cytoplasm</keyword>
<dbReference type="SUPFAM" id="SSF55821">
    <property type="entry name" value="YrdC/RibB"/>
    <property type="match status" value="1"/>
</dbReference>
<keyword evidence="10" id="KW-0067">ATP-binding</keyword>
<dbReference type="GO" id="GO:0061710">
    <property type="term" value="F:L-threonylcarbamoyladenylate synthase"/>
    <property type="evidence" value="ECO:0007669"/>
    <property type="project" value="UniProtKB-EC"/>
</dbReference>
<dbReference type="GO" id="GO:0006281">
    <property type="term" value="P:DNA repair"/>
    <property type="evidence" value="ECO:0007669"/>
    <property type="project" value="InterPro"/>
</dbReference>
<dbReference type="EMBL" id="PEVJ01000022">
    <property type="protein sequence ID" value="PIU98537.1"/>
    <property type="molecule type" value="Genomic_DNA"/>
</dbReference>
<evidence type="ECO:0000313" key="15">
    <source>
        <dbReference type="Proteomes" id="UP000228949"/>
    </source>
</evidence>
<evidence type="ECO:0000256" key="10">
    <source>
        <dbReference type="ARBA" id="ARBA00022840"/>
    </source>
</evidence>
<keyword evidence="6" id="KW-0819">tRNA processing</keyword>
<feature type="domain" description="YrdC-like" evidence="13">
    <location>
        <begin position="71"/>
        <end position="261"/>
    </location>
</feature>
<dbReference type="InterPro" id="IPR050156">
    <property type="entry name" value="TC-AMP_synthase_SUA5"/>
</dbReference>
<evidence type="ECO:0000313" key="14">
    <source>
        <dbReference type="EMBL" id="PIU98537.1"/>
    </source>
</evidence>
<dbReference type="PANTHER" id="PTHR17490">
    <property type="entry name" value="SUA5"/>
    <property type="match status" value="1"/>
</dbReference>
<dbReference type="GO" id="GO:0005524">
    <property type="term" value="F:ATP binding"/>
    <property type="evidence" value="ECO:0007669"/>
    <property type="project" value="UniProtKB-KW"/>
</dbReference>
<evidence type="ECO:0000256" key="8">
    <source>
        <dbReference type="ARBA" id="ARBA00022741"/>
    </source>
</evidence>
<dbReference type="EC" id="2.7.7.87" evidence="3"/>
<dbReference type="GO" id="GO:0005737">
    <property type="term" value="C:cytoplasm"/>
    <property type="evidence" value="ECO:0007669"/>
    <property type="project" value="UniProtKB-SubCell"/>
</dbReference>